<gene>
    <name evidence="1" type="ORF">SBF1_4480002</name>
</gene>
<dbReference type="EMBL" id="OMOF01000388">
    <property type="protein sequence ID" value="SPF49313.1"/>
    <property type="molecule type" value="Genomic_DNA"/>
</dbReference>
<organism evidence="1 2">
    <name type="scientific">Candidatus Desulfosporosinus infrequens</name>
    <dbReference type="NCBI Taxonomy" id="2043169"/>
    <lineage>
        <taxon>Bacteria</taxon>
        <taxon>Bacillati</taxon>
        <taxon>Bacillota</taxon>
        <taxon>Clostridia</taxon>
        <taxon>Eubacteriales</taxon>
        <taxon>Desulfitobacteriaceae</taxon>
        <taxon>Desulfosporosinus</taxon>
    </lineage>
</organism>
<proteinExistence type="predicted"/>
<reference evidence="2" key="1">
    <citation type="submission" date="2018-02" db="EMBL/GenBank/DDBJ databases">
        <authorList>
            <person name="Hausmann B."/>
        </authorList>
    </citation>
    <scope>NUCLEOTIDE SEQUENCE [LARGE SCALE GENOMIC DNA]</scope>
    <source>
        <strain evidence="2">Peat soil MAG SbF1</strain>
    </source>
</reference>
<evidence type="ECO:0000313" key="2">
    <source>
        <dbReference type="Proteomes" id="UP000238916"/>
    </source>
</evidence>
<dbReference type="Proteomes" id="UP000238916">
    <property type="component" value="Unassembled WGS sequence"/>
</dbReference>
<accession>A0A2U3LBM3</accession>
<evidence type="ECO:0000313" key="1">
    <source>
        <dbReference type="EMBL" id="SPF49313.1"/>
    </source>
</evidence>
<name>A0A2U3LBM3_9FIRM</name>
<protein>
    <submittedName>
        <fullName evidence="1">Uncharacterized protein</fullName>
    </submittedName>
</protein>
<sequence>MDTQVVASAVPEAVTLPPTTELLVLRVRVTLVAAAASVIGNVEIGNVTFRHIIKIANTERISDLNFTVHLSLIVRRELTECFPLSLKYWVA</sequence>
<dbReference type="AlphaFoldDB" id="A0A2U3LBM3"/>